<reference evidence="1 2" key="1">
    <citation type="journal article" date="2019" name="Sci. Rep.">
        <title>Orb-weaving spider Araneus ventricosus genome elucidates the spidroin gene catalogue.</title>
        <authorList>
            <person name="Kono N."/>
            <person name="Nakamura H."/>
            <person name="Ohtoshi R."/>
            <person name="Moran D.A.P."/>
            <person name="Shinohara A."/>
            <person name="Yoshida Y."/>
            <person name="Fujiwara M."/>
            <person name="Mori M."/>
            <person name="Tomita M."/>
            <person name="Arakawa K."/>
        </authorList>
    </citation>
    <scope>NUCLEOTIDE SEQUENCE [LARGE SCALE GENOMIC DNA]</scope>
</reference>
<dbReference type="Proteomes" id="UP000499080">
    <property type="component" value="Unassembled WGS sequence"/>
</dbReference>
<comment type="caution">
    <text evidence="1">The sequence shown here is derived from an EMBL/GenBank/DDBJ whole genome shotgun (WGS) entry which is preliminary data.</text>
</comment>
<name>A0A4Y2A2Q6_ARAVE</name>
<evidence type="ECO:0008006" key="3">
    <source>
        <dbReference type="Google" id="ProtNLM"/>
    </source>
</evidence>
<evidence type="ECO:0000313" key="1">
    <source>
        <dbReference type="EMBL" id="GBL73536.1"/>
    </source>
</evidence>
<sequence>MILSDLVILSASKDQVDTEFGLSEAQVRYRGKVLLATKWQERWSNSAKGSWTKKIFKEVKLNVLYGDFYYNQVLTRHGVFGGHQARLFGREGGRPCGKQLETIEHILLQCKIWEKERDDGPKRWLQKDISDLVFYSPFQKGAIDILKKIISSRLTS</sequence>
<protein>
    <recommendedName>
        <fullName evidence="3">Reverse transcriptase zinc-binding domain-containing protein</fullName>
    </recommendedName>
</protein>
<dbReference type="OrthoDB" id="6437556at2759"/>
<keyword evidence="2" id="KW-1185">Reference proteome</keyword>
<evidence type="ECO:0000313" key="2">
    <source>
        <dbReference type="Proteomes" id="UP000499080"/>
    </source>
</evidence>
<accession>A0A4Y2A2Q6</accession>
<dbReference type="EMBL" id="BGPR01000003">
    <property type="protein sequence ID" value="GBL73536.1"/>
    <property type="molecule type" value="Genomic_DNA"/>
</dbReference>
<proteinExistence type="predicted"/>
<organism evidence="1 2">
    <name type="scientific">Araneus ventricosus</name>
    <name type="common">Orbweaver spider</name>
    <name type="synonym">Epeira ventricosa</name>
    <dbReference type="NCBI Taxonomy" id="182803"/>
    <lineage>
        <taxon>Eukaryota</taxon>
        <taxon>Metazoa</taxon>
        <taxon>Ecdysozoa</taxon>
        <taxon>Arthropoda</taxon>
        <taxon>Chelicerata</taxon>
        <taxon>Arachnida</taxon>
        <taxon>Araneae</taxon>
        <taxon>Araneomorphae</taxon>
        <taxon>Entelegynae</taxon>
        <taxon>Araneoidea</taxon>
        <taxon>Araneidae</taxon>
        <taxon>Araneus</taxon>
    </lineage>
</organism>
<dbReference type="AlphaFoldDB" id="A0A4Y2A2Q6"/>
<gene>
    <name evidence="1" type="ORF">AVEN_159518_1</name>
</gene>